<organism evidence="1 2">
    <name type="scientific">Chelonoidis abingdonii</name>
    <name type="common">Abingdon island giant tortoise</name>
    <name type="synonym">Testudo abingdonii</name>
    <dbReference type="NCBI Taxonomy" id="106734"/>
    <lineage>
        <taxon>Eukaryota</taxon>
        <taxon>Metazoa</taxon>
        <taxon>Chordata</taxon>
        <taxon>Craniata</taxon>
        <taxon>Vertebrata</taxon>
        <taxon>Euteleostomi</taxon>
        <taxon>Archelosauria</taxon>
        <taxon>Testudinata</taxon>
        <taxon>Testudines</taxon>
        <taxon>Cryptodira</taxon>
        <taxon>Durocryptodira</taxon>
        <taxon>Testudinoidea</taxon>
        <taxon>Testudinidae</taxon>
        <taxon>Chelonoidis</taxon>
    </lineage>
</organism>
<evidence type="ECO:0000313" key="2">
    <source>
        <dbReference type="Proteomes" id="UP000694404"/>
    </source>
</evidence>
<evidence type="ECO:0000313" key="1">
    <source>
        <dbReference type="Ensembl" id="ENSCABP00000023636.1"/>
    </source>
</evidence>
<accession>A0A8C0QIY5</accession>
<protein>
    <submittedName>
        <fullName evidence="1">Uncharacterized protein</fullName>
    </submittedName>
</protein>
<dbReference type="Proteomes" id="UP000694404">
    <property type="component" value="Unplaced"/>
</dbReference>
<proteinExistence type="predicted"/>
<keyword evidence="2" id="KW-1185">Reference proteome</keyword>
<sequence>MLAQFTDDCVKLLNRVENRLFTFTLISAQITQTLDMKVMAKSFQSNWLCYLPKKNALRNRFTATEMLMRFYAGEITNRCRLIGYKV</sequence>
<name>A0A8C0QIY5_CHEAB</name>
<reference evidence="1" key="1">
    <citation type="submission" date="2025-08" db="UniProtKB">
        <authorList>
            <consortium name="Ensembl"/>
        </authorList>
    </citation>
    <scope>IDENTIFICATION</scope>
</reference>
<dbReference type="Ensembl" id="ENSCABT00000025902.1">
    <property type="protein sequence ID" value="ENSCABP00000023636.1"/>
    <property type="gene ID" value="ENSCABG00000017417.1"/>
</dbReference>
<dbReference type="AlphaFoldDB" id="A0A8C0QIY5"/>
<reference evidence="1" key="2">
    <citation type="submission" date="2025-09" db="UniProtKB">
        <authorList>
            <consortium name="Ensembl"/>
        </authorList>
    </citation>
    <scope>IDENTIFICATION</scope>
</reference>